<feature type="domain" description="D-isomer specific 2-hydroxyacid dehydrogenase NAD-binding" evidence="7">
    <location>
        <begin position="114"/>
        <end position="295"/>
    </location>
</feature>
<comment type="similarity">
    <text evidence="1 4">Belongs to the D-isomer specific 2-hydroxyacid dehydrogenase family.</text>
</comment>
<proteinExistence type="inferred from homology"/>
<dbReference type="PANTHER" id="PTHR43761">
    <property type="entry name" value="D-ISOMER SPECIFIC 2-HYDROXYACID DEHYDROGENASE FAMILY PROTEIN (AFU_ORTHOLOGUE AFUA_1G13630)"/>
    <property type="match status" value="1"/>
</dbReference>
<dbReference type="RefSeq" id="WP_378265719.1">
    <property type="nucleotide sequence ID" value="NZ_JBHUKR010000007.1"/>
</dbReference>
<comment type="caution">
    <text evidence="8">The sequence shown here is derived from an EMBL/GenBank/DDBJ whole genome shotgun (WGS) entry which is preliminary data.</text>
</comment>
<dbReference type="InterPro" id="IPR050418">
    <property type="entry name" value="D-iso_2-hydroxyacid_DH_PdxB"/>
</dbReference>
<dbReference type="PANTHER" id="PTHR43761:SF1">
    <property type="entry name" value="D-ISOMER SPECIFIC 2-HYDROXYACID DEHYDROGENASE CATALYTIC DOMAIN-CONTAINING PROTEIN-RELATED"/>
    <property type="match status" value="1"/>
</dbReference>
<protein>
    <submittedName>
        <fullName evidence="8">C-terminal binding protein</fullName>
    </submittedName>
</protein>
<dbReference type="SUPFAM" id="SSF52283">
    <property type="entry name" value="Formate/glycerate dehydrogenase catalytic domain-like"/>
    <property type="match status" value="1"/>
</dbReference>
<dbReference type="InterPro" id="IPR036291">
    <property type="entry name" value="NAD(P)-bd_dom_sf"/>
</dbReference>
<dbReference type="Gene3D" id="3.40.50.720">
    <property type="entry name" value="NAD(P)-binding Rossmann-like Domain"/>
    <property type="match status" value="2"/>
</dbReference>
<dbReference type="Proteomes" id="UP001597417">
    <property type="component" value="Unassembled WGS sequence"/>
</dbReference>
<dbReference type="EMBL" id="JBHUKR010000007">
    <property type="protein sequence ID" value="MFD2417732.1"/>
    <property type="molecule type" value="Genomic_DNA"/>
</dbReference>
<evidence type="ECO:0000256" key="2">
    <source>
        <dbReference type="ARBA" id="ARBA00023002"/>
    </source>
</evidence>
<evidence type="ECO:0000256" key="1">
    <source>
        <dbReference type="ARBA" id="ARBA00005854"/>
    </source>
</evidence>
<evidence type="ECO:0000313" key="8">
    <source>
        <dbReference type="EMBL" id="MFD2417732.1"/>
    </source>
</evidence>
<evidence type="ECO:0000256" key="5">
    <source>
        <dbReference type="SAM" id="MobiDB-lite"/>
    </source>
</evidence>
<accession>A0ABW5FTI9</accession>
<dbReference type="InterPro" id="IPR006140">
    <property type="entry name" value="D-isomer_DH_NAD-bd"/>
</dbReference>
<gene>
    <name evidence="8" type="ORF">ACFSXZ_15505</name>
</gene>
<dbReference type="InterPro" id="IPR043322">
    <property type="entry name" value="CtBP"/>
</dbReference>
<keyword evidence="3" id="KW-0520">NAD</keyword>
<dbReference type="InterPro" id="IPR006139">
    <property type="entry name" value="D-isomer_2_OHA_DH_cat_dom"/>
</dbReference>
<feature type="region of interest" description="Disordered" evidence="5">
    <location>
        <begin position="336"/>
        <end position="355"/>
    </location>
</feature>
<evidence type="ECO:0000259" key="6">
    <source>
        <dbReference type="Pfam" id="PF00389"/>
    </source>
</evidence>
<evidence type="ECO:0000256" key="4">
    <source>
        <dbReference type="RuleBase" id="RU003719"/>
    </source>
</evidence>
<feature type="domain" description="D-isomer specific 2-hydroxyacid dehydrogenase catalytic" evidence="6">
    <location>
        <begin position="22"/>
        <end position="327"/>
    </location>
</feature>
<keyword evidence="2 4" id="KW-0560">Oxidoreductase</keyword>
<keyword evidence="9" id="KW-1185">Reference proteome</keyword>
<reference evidence="9" key="1">
    <citation type="journal article" date="2019" name="Int. J. Syst. Evol. Microbiol.">
        <title>The Global Catalogue of Microorganisms (GCM) 10K type strain sequencing project: providing services to taxonomists for standard genome sequencing and annotation.</title>
        <authorList>
            <consortium name="The Broad Institute Genomics Platform"/>
            <consortium name="The Broad Institute Genome Sequencing Center for Infectious Disease"/>
            <person name="Wu L."/>
            <person name="Ma J."/>
        </authorList>
    </citation>
    <scope>NUCLEOTIDE SEQUENCE [LARGE SCALE GENOMIC DNA]</scope>
    <source>
        <strain evidence="9">CGMCC 4.7645</strain>
    </source>
</reference>
<evidence type="ECO:0000259" key="7">
    <source>
        <dbReference type="Pfam" id="PF02826"/>
    </source>
</evidence>
<dbReference type="CDD" id="cd05299">
    <property type="entry name" value="CtBP_dh"/>
    <property type="match status" value="1"/>
</dbReference>
<dbReference type="SUPFAM" id="SSF51735">
    <property type="entry name" value="NAD(P)-binding Rossmann-fold domains"/>
    <property type="match status" value="1"/>
</dbReference>
<name>A0ABW5FTI9_9PSEU</name>
<dbReference type="Pfam" id="PF00389">
    <property type="entry name" value="2-Hacid_dh"/>
    <property type="match status" value="1"/>
</dbReference>
<organism evidence="8 9">
    <name type="scientific">Amycolatopsis pigmentata</name>
    <dbReference type="NCBI Taxonomy" id="450801"/>
    <lineage>
        <taxon>Bacteria</taxon>
        <taxon>Bacillati</taxon>
        <taxon>Actinomycetota</taxon>
        <taxon>Actinomycetes</taxon>
        <taxon>Pseudonocardiales</taxon>
        <taxon>Pseudonocardiaceae</taxon>
        <taxon>Amycolatopsis</taxon>
    </lineage>
</organism>
<dbReference type="Pfam" id="PF02826">
    <property type="entry name" value="2-Hacid_dh_C"/>
    <property type="match status" value="1"/>
</dbReference>
<evidence type="ECO:0000256" key="3">
    <source>
        <dbReference type="ARBA" id="ARBA00023027"/>
    </source>
</evidence>
<sequence length="355" mass="38491">MTKQTQPTVVIADYDYGDVEIERAIIEDAGLRLVAADCKTEDDVIDAARDADAIIAQYATVGARAINAFTRCKAIARYGTGVDVVDVDAATRRGILVTNVPNDWCQNEVADHAMALLLAATRKICAYDRATRTGTWRWQSGEPIHRLQGRTLGLLSFGAIAQAIAARAHAFGMLVIAHDPYLEPEDVVAHGAQPTSFNELIEHADYLVIQAPLTKQTHHLIGEPEFRRMKPTSILINTARGPIVHDHALYTALKEGWIAGAGVDDIEEEPAKQRNWEPVNPLFGLDNVIITPHAAYYSDEAIRTVRDFAAHEVARVLTGQPPLSPVNAAQLAIVQPGPSSRAGTGEPIGSPHDQG</sequence>
<evidence type="ECO:0000313" key="9">
    <source>
        <dbReference type="Proteomes" id="UP001597417"/>
    </source>
</evidence>